<keyword evidence="3" id="KW-1185">Reference proteome</keyword>
<name>Q91ND8_9VIRU</name>
<feature type="region of interest" description="Disordered" evidence="1">
    <location>
        <begin position="1"/>
        <end position="20"/>
    </location>
</feature>
<protein>
    <submittedName>
        <fullName evidence="2">15 kDa protein</fullName>
    </submittedName>
</protein>
<proteinExistence type="predicted"/>
<dbReference type="RefSeq" id="NP_148779.1">
    <property type="nucleotide sequence ID" value="NC_002815.2"/>
</dbReference>
<sequence length="134" mass="14793">MILMLSSSKPGTSCNSATPALTLSPNSMTIPLKTSLTRRNALRNKGTSLRALRLVRPPAPPHTMTRRPPMKRNQRRSPTSPHPRFSPHPTGWWYALSPLIATARKPGNISSWAISGCATKLVRGRSLSMPEMER</sequence>
<feature type="compositionally biased region" description="Basic residues" evidence="1">
    <location>
        <begin position="64"/>
        <end position="75"/>
    </location>
</feature>
<organism evidence="2 3">
    <name type="scientific">Cactus virus X</name>
    <dbReference type="NCBI Taxonomy" id="112227"/>
    <lineage>
        <taxon>Viruses</taxon>
        <taxon>Riboviria</taxon>
        <taxon>Orthornavirae</taxon>
        <taxon>Kitrinoviricota</taxon>
        <taxon>Alsuviricetes</taxon>
        <taxon>Tymovirales</taxon>
        <taxon>Alphaflexiviridae</taxon>
        <taxon>Potexvirus</taxon>
        <taxon>Potexvirus ecscacti</taxon>
    </lineage>
</organism>
<feature type="region of interest" description="Disordered" evidence="1">
    <location>
        <begin position="56"/>
        <end position="90"/>
    </location>
</feature>
<dbReference type="Proteomes" id="UP000202441">
    <property type="component" value="Segment"/>
</dbReference>
<evidence type="ECO:0000256" key="1">
    <source>
        <dbReference type="SAM" id="MobiDB-lite"/>
    </source>
</evidence>
<evidence type="ECO:0000313" key="2">
    <source>
        <dbReference type="EMBL" id="AAK69584.1"/>
    </source>
</evidence>
<reference evidence="2 3" key="1">
    <citation type="journal article" date="2001" name="Plant Dis.">
        <title>First report of Cactus virus X on Hylocereus undatus (Cactaceae) in Taiwan.</title>
        <authorList>
            <person name="Liou M.-R."/>
            <person name="Hung C.-L."/>
            <person name="Liou R.-F."/>
        </authorList>
    </citation>
    <scope>NUCLEOTIDE SEQUENCE [LARGE SCALE GENOMIC DNA]</scope>
</reference>
<dbReference type="EMBL" id="AF308158">
    <property type="protein sequence ID" value="AAK69584.1"/>
    <property type="molecule type" value="Genomic_RNA"/>
</dbReference>
<dbReference type="KEGG" id="vg:2948587"/>
<accession>Q91ND8</accession>
<dbReference type="GeneID" id="2948587"/>
<reference evidence="2 3" key="2">
    <citation type="journal article" date="2004" name="Arch. Virol.">
        <title>Complete nucleotide sequence and genome organization of a Cactus virus X strain from Hylocereus undatus (Cactaceae).</title>
        <authorList>
            <person name="Liou M.R."/>
            <person name="Chen Y.R."/>
            <person name="Liou R.F."/>
        </authorList>
    </citation>
    <scope>NUCLEOTIDE SEQUENCE [LARGE SCALE GENOMIC DNA]</scope>
</reference>
<evidence type="ECO:0000313" key="3">
    <source>
        <dbReference type="Proteomes" id="UP000202441"/>
    </source>
</evidence>